<dbReference type="GO" id="GO:0016579">
    <property type="term" value="P:protein deubiquitination"/>
    <property type="evidence" value="ECO:0007669"/>
    <property type="project" value="InterPro"/>
</dbReference>
<keyword evidence="3" id="KW-0132">Cell division</keyword>
<keyword evidence="7 10" id="KW-0378">Hydrolase</keyword>
<evidence type="ECO:0000256" key="9">
    <source>
        <dbReference type="ARBA" id="ARBA00023306"/>
    </source>
</evidence>
<comment type="catalytic activity">
    <reaction evidence="1 10">
        <text>Thiol-dependent hydrolysis of ester, thioester, amide, peptide and isopeptide bonds formed by the C-terminal Gly of ubiquitin (a 76-residue protein attached to proteins as an intracellular targeting signal).</text>
        <dbReference type="EC" id="3.4.19.12"/>
    </reaction>
</comment>
<dbReference type="Ensembl" id="ENSEEET00000027923.2">
    <property type="protein sequence ID" value="ENSEEEP00000027606.1"/>
    <property type="gene ID" value="ENSEEEG00000013261.2"/>
</dbReference>
<evidence type="ECO:0000256" key="1">
    <source>
        <dbReference type="ARBA" id="ARBA00000707"/>
    </source>
</evidence>
<keyword evidence="6 10" id="KW-0833">Ubl conjugation pathway</keyword>
<keyword evidence="5" id="KW-0498">Mitosis</keyword>
<keyword evidence="9" id="KW-0131">Cell cycle</keyword>
<reference evidence="13" key="4">
    <citation type="submission" date="2025-08" db="UniProtKB">
        <authorList>
            <consortium name="Ensembl"/>
        </authorList>
    </citation>
    <scope>IDENTIFICATION</scope>
</reference>
<evidence type="ECO:0000256" key="8">
    <source>
        <dbReference type="ARBA" id="ARBA00022807"/>
    </source>
</evidence>
<dbReference type="Pfam" id="PF16674">
    <property type="entry name" value="UCH_N"/>
    <property type="match status" value="1"/>
</dbReference>
<dbReference type="InterPro" id="IPR028889">
    <property type="entry name" value="USP"/>
</dbReference>
<reference evidence="13" key="3">
    <citation type="submission" date="2020-05" db="EMBL/GenBank/DDBJ databases">
        <title>Electrophorus electricus (electric eel) genome, fEleEle1, primary haplotype.</title>
        <authorList>
            <person name="Myers G."/>
            <person name="Meyer A."/>
            <person name="Fedrigo O."/>
            <person name="Formenti G."/>
            <person name="Rhie A."/>
            <person name="Tracey A."/>
            <person name="Sims Y."/>
            <person name="Jarvis E.D."/>
        </authorList>
    </citation>
    <scope>NUCLEOTIDE SEQUENCE [LARGE SCALE GENOMIC DNA]</scope>
</reference>
<dbReference type="InterPro" id="IPR038765">
    <property type="entry name" value="Papain-like_cys_pep_sf"/>
</dbReference>
<feature type="compositionally biased region" description="Basic and acidic residues" evidence="11">
    <location>
        <begin position="514"/>
        <end position="526"/>
    </location>
</feature>
<dbReference type="PANTHER" id="PTHR24006">
    <property type="entry name" value="UBIQUITIN CARBOXYL-TERMINAL HYDROLASE"/>
    <property type="match status" value="1"/>
</dbReference>
<dbReference type="InterPro" id="IPR032069">
    <property type="entry name" value="USP37-like_PH"/>
</dbReference>
<evidence type="ECO:0000256" key="11">
    <source>
        <dbReference type="SAM" id="MobiDB-lite"/>
    </source>
</evidence>
<dbReference type="Pfam" id="PF00443">
    <property type="entry name" value="UCH"/>
    <property type="match status" value="1"/>
</dbReference>
<evidence type="ECO:0000256" key="6">
    <source>
        <dbReference type="ARBA" id="ARBA00022786"/>
    </source>
</evidence>
<dbReference type="GO" id="GO:0006508">
    <property type="term" value="P:proteolysis"/>
    <property type="evidence" value="ECO:0007669"/>
    <property type="project" value="UniProtKB-KW"/>
</dbReference>
<evidence type="ECO:0000256" key="2">
    <source>
        <dbReference type="ARBA" id="ARBA00009085"/>
    </source>
</evidence>
<dbReference type="GO" id="GO:0005829">
    <property type="term" value="C:cytosol"/>
    <property type="evidence" value="ECO:0007669"/>
    <property type="project" value="TreeGrafter"/>
</dbReference>
<dbReference type="PROSITE" id="PS50330">
    <property type="entry name" value="UIM"/>
    <property type="match status" value="3"/>
</dbReference>
<gene>
    <name evidence="13" type="primary">USP37</name>
</gene>
<comment type="similarity">
    <text evidence="2 10">Belongs to the peptidase C19 family.</text>
</comment>
<organism evidence="13 14">
    <name type="scientific">Electrophorus electricus</name>
    <name type="common">Electric eel</name>
    <name type="synonym">Gymnotus electricus</name>
    <dbReference type="NCBI Taxonomy" id="8005"/>
    <lineage>
        <taxon>Eukaryota</taxon>
        <taxon>Metazoa</taxon>
        <taxon>Chordata</taxon>
        <taxon>Craniata</taxon>
        <taxon>Vertebrata</taxon>
        <taxon>Euteleostomi</taxon>
        <taxon>Actinopterygii</taxon>
        <taxon>Neopterygii</taxon>
        <taxon>Teleostei</taxon>
        <taxon>Ostariophysi</taxon>
        <taxon>Gymnotiformes</taxon>
        <taxon>Gymnotoidei</taxon>
        <taxon>Gymnotidae</taxon>
        <taxon>Electrophorus</taxon>
    </lineage>
</organism>
<name>A0A4W4FRJ7_ELEEL</name>
<keyword evidence="4 10" id="KW-0645">Protease</keyword>
<dbReference type="InterPro" id="IPR038093">
    <property type="entry name" value="USP37-like_PH_sf"/>
</dbReference>
<dbReference type="InterPro" id="IPR018200">
    <property type="entry name" value="USP_CS"/>
</dbReference>
<accession>A0A4W4FRJ7</accession>
<dbReference type="FunFam" id="3.90.70.10:FF:000066">
    <property type="entry name" value="Ubiquitin carboxyl-terminal hydrolase 37"/>
    <property type="match status" value="1"/>
</dbReference>
<dbReference type="GO" id="GO:0005634">
    <property type="term" value="C:nucleus"/>
    <property type="evidence" value="ECO:0007669"/>
    <property type="project" value="TreeGrafter"/>
</dbReference>
<reference evidence="13" key="5">
    <citation type="submission" date="2025-09" db="UniProtKB">
        <authorList>
            <consortium name="Ensembl"/>
        </authorList>
    </citation>
    <scope>IDENTIFICATION</scope>
</reference>
<dbReference type="FunFam" id="3.90.70.10:FF:000040">
    <property type="entry name" value="Ubiquitin carboxyl-terminal hydrolase 37"/>
    <property type="match status" value="1"/>
</dbReference>
<evidence type="ECO:0000313" key="13">
    <source>
        <dbReference type="Ensembl" id="ENSEEEP00000027606.1"/>
    </source>
</evidence>
<reference evidence="14" key="2">
    <citation type="journal article" date="2017" name="Sci. Adv.">
        <title>A tail of two voltages: Proteomic comparison of the three electric organs of the electric eel.</title>
        <authorList>
            <person name="Traeger L.L."/>
            <person name="Sabat G."/>
            <person name="Barrett-Wilt G.A."/>
            <person name="Wells G.B."/>
            <person name="Sussman M.R."/>
        </authorList>
    </citation>
    <scope>NUCLEOTIDE SEQUENCE [LARGE SCALE GENOMIC DNA]</scope>
</reference>
<evidence type="ECO:0000256" key="3">
    <source>
        <dbReference type="ARBA" id="ARBA00022618"/>
    </source>
</evidence>
<evidence type="ECO:0000256" key="4">
    <source>
        <dbReference type="ARBA" id="ARBA00022670"/>
    </source>
</evidence>
<evidence type="ECO:0000256" key="5">
    <source>
        <dbReference type="ARBA" id="ARBA00022776"/>
    </source>
</evidence>
<evidence type="ECO:0000259" key="12">
    <source>
        <dbReference type="PROSITE" id="PS50235"/>
    </source>
</evidence>
<dbReference type="PROSITE" id="PS50235">
    <property type="entry name" value="USP_3"/>
    <property type="match status" value="1"/>
</dbReference>
<dbReference type="InterPro" id="IPR050164">
    <property type="entry name" value="Peptidase_C19"/>
</dbReference>
<dbReference type="GO" id="GO:0051301">
    <property type="term" value="P:cell division"/>
    <property type="evidence" value="ECO:0007669"/>
    <property type="project" value="UniProtKB-KW"/>
</dbReference>
<dbReference type="PROSITE" id="PS00972">
    <property type="entry name" value="USP_1"/>
    <property type="match status" value="1"/>
</dbReference>
<dbReference type="Pfam" id="PF02809">
    <property type="entry name" value="UIM"/>
    <property type="match status" value="3"/>
</dbReference>
<dbReference type="InterPro" id="IPR003903">
    <property type="entry name" value="UIM_dom"/>
</dbReference>
<protein>
    <recommendedName>
        <fullName evidence="10">Ubiquitin carboxyl-terminal hydrolase</fullName>
        <ecNumber evidence="10">3.4.19.12</ecNumber>
    </recommendedName>
</protein>
<dbReference type="CDD" id="cd02257">
    <property type="entry name" value="Peptidase_C19"/>
    <property type="match status" value="2"/>
</dbReference>
<evidence type="ECO:0000256" key="10">
    <source>
        <dbReference type="RuleBase" id="RU366025"/>
    </source>
</evidence>
<dbReference type="Gene3D" id="2.30.29.180">
    <property type="entry name" value="Ubiquitin carboxyl-terminal hydrolase 26/29/37, pleckstrin homology-like domain"/>
    <property type="match status" value="1"/>
</dbReference>
<feature type="domain" description="USP" evidence="12">
    <location>
        <begin position="155"/>
        <end position="715"/>
    </location>
</feature>
<dbReference type="AlphaFoldDB" id="A0A4W4FRJ7"/>
<dbReference type="Proteomes" id="UP000314983">
    <property type="component" value="Chromosome 2"/>
</dbReference>
<keyword evidence="14" id="KW-1185">Reference proteome</keyword>
<sequence>MAVVVPKMSSGGAVRIRYISRDVGTSRWREGIFEIHERDNKVNLVLKFNSGGTPKHFQVCNCHITPPPSRLYTYPQADWYITSIAFFPFSLLYAFVSQVVSAVLSTSTSQSPSAKRSLMLPNHSTPFKKVRTSLEYGGWNKPRPSTLTQPQPPLQGFSNLGNTCYMNAILQSLFSLPCFSNDLLKQGIPWRRVPINALLRRFAHLLAKKDNSSPEVKKDLLRRVKNAISSTAERFSGYMQNDAHEFLSQCLDQLKEDVEKVNKSWKSEYSAWDEPQGTRLTEDTDTARIYTCPVTVNMEFEVQHTITCKSCGEVVTKRERFNDLSIDLPRRKKTLPLRSIQDSLDLFFRMEEIEYSCEKCNGKAATVTHKFSRLPRVLILHLKRYSYNAQLSLNSKLGQQVLIPKYLTLLSHCTENTRPPLSLGWSAYTALKGSIKSENTGSVLCDSDSEEELIRKGSGKHRLMEQSEFTGMNDDEMLAAVLEMSRHDAGPSVPRDDEPTSSPDTGFGDTDAQEMTHHLDLLDGDKPSGGIGNVLGSLDLTMDENKENQTPDGTQGELDWMQQYSLDQEREEQELQQALAQSLQEHEAREMREDDDLKRATELSLQEFNNSLPELLCSDDDSGNEDALDMEYSEAEAEELKRNAESGELANSFRLISVVSHIGTSSSSGHYITDVYDMKKQSWLTYNDLDVSRTQEATVQRDRDRSGYIFFYMHKNVFEELSELERAGGTTDSSRTVLQPL</sequence>
<proteinExistence type="inferred from homology"/>
<evidence type="ECO:0000313" key="14">
    <source>
        <dbReference type="Proteomes" id="UP000314983"/>
    </source>
</evidence>
<dbReference type="SMART" id="SM00726">
    <property type="entry name" value="UIM"/>
    <property type="match status" value="3"/>
</dbReference>
<dbReference type="InterPro" id="IPR001394">
    <property type="entry name" value="Peptidase_C19_UCH"/>
</dbReference>
<dbReference type="PROSITE" id="PS00973">
    <property type="entry name" value="USP_2"/>
    <property type="match status" value="1"/>
</dbReference>
<dbReference type="SUPFAM" id="SSF54001">
    <property type="entry name" value="Cysteine proteinases"/>
    <property type="match status" value="1"/>
</dbReference>
<evidence type="ECO:0000256" key="7">
    <source>
        <dbReference type="ARBA" id="ARBA00022801"/>
    </source>
</evidence>
<dbReference type="Gene3D" id="3.90.70.10">
    <property type="entry name" value="Cysteine proteinases"/>
    <property type="match status" value="2"/>
</dbReference>
<reference evidence="14" key="1">
    <citation type="journal article" date="2014" name="Science">
        <title>Nonhuman genetics. Genomic basis for the convergent evolution of electric organs.</title>
        <authorList>
            <person name="Gallant J.R."/>
            <person name="Traeger L.L."/>
            <person name="Volkening J.D."/>
            <person name="Moffett H."/>
            <person name="Chen P.H."/>
            <person name="Novina C.D."/>
            <person name="Phillips G.N.Jr."/>
            <person name="Anand R."/>
            <person name="Wells G.B."/>
            <person name="Pinch M."/>
            <person name="Guth R."/>
            <person name="Unguez G.A."/>
            <person name="Albert J.S."/>
            <person name="Zakon H.H."/>
            <person name="Samanta M.P."/>
            <person name="Sussman M.R."/>
        </authorList>
    </citation>
    <scope>NUCLEOTIDE SEQUENCE [LARGE SCALE GENOMIC DNA]</scope>
</reference>
<dbReference type="GeneTree" id="ENSGT00940000158091"/>
<feature type="compositionally biased region" description="Basic and acidic residues" evidence="11">
    <location>
        <begin position="487"/>
        <end position="498"/>
    </location>
</feature>
<dbReference type="GO" id="GO:0004843">
    <property type="term" value="F:cysteine-type deubiquitinase activity"/>
    <property type="evidence" value="ECO:0007669"/>
    <property type="project" value="UniProtKB-UniRule"/>
</dbReference>
<feature type="region of interest" description="Disordered" evidence="11">
    <location>
        <begin position="487"/>
        <end position="557"/>
    </location>
</feature>
<dbReference type="PANTHER" id="PTHR24006:SF915">
    <property type="entry name" value="UBIQUITIN CARBOXYL-TERMINAL HYDROLASE-RELATED"/>
    <property type="match status" value="1"/>
</dbReference>
<dbReference type="EC" id="3.4.19.12" evidence="10"/>
<keyword evidence="8 10" id="KW-0788">Thiol protease</keyword>
<dbReference type="GO" id="GO:0000082">
    <property type="term" value="P:G1/S transition of mitotic cell cycle"/>
    <property type="evidence" value="ECO:0007669"/>
    <property type="project" value="TreeGrafter"/>
</dbReference>